<dbReference type="PANTHER" id="PTHR45749:SF14">
    <property type="entry name" value="TTF-TYPE DOMAIN-CONTAINING PROTEIN"/>
    <property type="match status" value="1"/>
</dbReference>
<evidence type="ECO:0000259" key="2">
    <source>
        <dbReference type="SMART" id="SM00597"/>
    </source>
</evidence>
<evidence type="ECO:0000313" key="3">
    <source>
        <dbReference type="EMBL" id="VDI19973.1"/>
    </source>
</evidence>
<gene>
    <name evidence="3" type="ORF">MGAL_10B048123</name>
</gene>
<sequence>MLWLPMATNAATIEKLDDEKKSIRRDTGTLASGLRYLCAAELYMNASFYANLDAFGNDGEFGMSLTGSAENVLSSTNDRESAISHEALETCCIIPRPKWSSLIHIAALASVLKRPVYSVYPSNTGFPYRYLFHQQFNPRDCALSSDQPIYILWSVDGGLPNGPFTPNHFVSICLRTSNPENKTLAEKNKKRTGNLTDYFAPKRTKPGTVQSDENAPEKGKPQSDENAPEKGKTQSDENTTEKREPFTYLTDEHRTSSTTAPGAELIVESATIPTMHEILDSRRNQDSFENQQPNQPRNFKFPKRPFGKKTIEYRSFQPTWFHKFKWIHYDETLDKAYCHLCQTASRRGLATSSKNSQTFIATGYTNWNDANRGFMKHEQSDCHLESVQRLNLDKSNKDISIAITAQVSDLREKNRSCLLTIISNLKFLGRQGLPLRGRADDSDSNFNQLNVLRCEDNQNFREWLLRKSEKYTSPEIQNELLKIMSQILVRGISEDIRNSLYYALMADETTDVSNREQLVICIRWIDELLEVHEDFIGLYQIDDTGAKTISDSIQDVLLRLNISLSQCRGQTYDGASAMSGQKTGVQKRIKDQQPKALYNHCHGHRLNLACSDSIKRVKIMCDALDTTQEITKLVKKSPQRDTKLEKIRKAAMYESEDDYMYAGIRVLCPTRWTVKADAMIAIINNYESLKKLWEWSLEKLKDTDMKARVRGVDAHMQRFDFFFGLSLGECLLRNADNLSAGLQTKDLSAAEGKVMALKTVKAISLMRTEEAFSLFWQKVITFAEQRGVDKPCLPRHKRMPARLETGNAEPYYHETPEGYFRQIYLLAIDHMVNSITDRFDTPDFDMYVNAEQVLIKCIRGDEFEGELHAVTTFYGDDFQEDNLRCQLRMISANFESDCKREDANFADIVKYVKTLSKGEKVWLNEVVKLIKLVLVMPATNATSERSFSSLRRMKSYLRSTMKQERLNSLMFLNVHKDKTDGLNIHDVAREFVFKESRYNTFGEF</sequence>
<dbReference type="InterPro" id="IPR012337">
    <property type="entry name" value="RNaseH-like_sf"/>
</dbReference>
<organism evidence="3 4">
    <name type="scientific">Mytilus galloprovincialis</name>
    <name type="common">Mediterranean mussel</name>
    <dbReference type="NCBI Taxonomy" id="29158"/>
    <lineage>
        <taxon>Eukaryota</taxon>
        <taxon>Metazoa</taxon>
        <taxon>Spiralia</taxon>
        <taxon>Lophotrochozoa</taxon>
        <taxon>Mollusca</taxon>
        <taxon>Bivalvia</taxon>
        <taxon>Autobranchia</taxon>
        <taxon>Pteriomorphia</taxon>
        <taxon>Mytilida</taxon>
        <taxon>Mytiloidea</taxon>
        <taxon>Mytilidae</taxon>
        <taxon>Mytilinae</taxon>
        <taxon>Mytilus</taxon>
    </lineage>
</organism>
<dbReference type="InterPro" id="IPR006580">
    <property type="entry name" value="Znf_TTF"/>
</dbReference>
<dbReference type="OrthoDB" id="10046160at2759"/>
<feature type="domain" description="TTF-type" evidence="2">
    <location>
        <begin position="312"/>
        <end position="407"/>
    </location>
</feature>
<dbReference type="GO" id="GO:0046983">
    <property type="term" value="F:protein dimerization activity"/>
    <property type="evidence" value="ECO:0007669"/>
    <property type="project" value="InterPro"/>
</dbReference>
<evidence type="ECO:0000313" key="4">
    <source>
        <dbReference type="Proteomes" id="UP000596742"/>
    </source>
</evidence>
<dbReference type="AlphaFoldDB" id="A0A8B6DJG8"/>
<keyword evidence="4" id="KW-1185">Reference proteome</keyword>
<feature type="compositionally biased region" description="Basic and acidic residues" evidence="1">
    <location>
        <begin position="215"/>
        <end position="255"/>
    </location>
</feature>
<feature type="region of interest" description="Disordered" evidence="1">
    <location>
        <begin position="183"/>
        <end position="264"/>
    </location>
</feature>
<dbReference type="InterPro" id="IPR008906">
    <property type="entry name" value="HATC_C_dom"/>
</dbReference>
<dbReference type="Pfam" id="PF14291">
    <property type="entry name" value="DUF4371"/>
    <property type="match status" value="1"/>
</dbReference>
<dbReference type="InterPro" id="IPR025398">
    <property type="entry name" value="DUF4371"/>
</dbReference>
<feature type="compositionally biased region" description="Polar residues" evidence="1">
    <location>
        <begin position="287"/>
        <end position="297"/>
    </location>
</feature>
<name>A0A8B6DJG8_MYTGA</name>
<proteinExistence type="predicted"/>
<dbReference type="SUPFAM" id="SSF53098">
    <property type="entry name" value="Ribonuclease H-like"/>
    <property type="match status" value="1"/>
</dbReference>
<dbReference type="EMBL" id="UYJE01003522">
    <property type="protein sequence ID" value="VDI19973.1"/>
    <property type="molecule type" value="Genomic_DNA"/>
</dbReference>
<protein>
    <recommendedName>
        <fullName evidence="2">TTF-type domain-containing protein</fullName>
    </recommendedName>
</protein>
<comment type="caution">
    <text evidence="3">The sequence shown here is derived from an EMBL/GenBank/DDBJ whole genome shotgun (WGS) entry which is preliminary data.</text>
</comment>
<feature type="region of interest" description="Disordered" evidence="1">
    <location>
        <begin position="285"/>
        <end position="304"/>
    </location>
</feature>
<evidence type="ECO:0000256" key="1">
    <source>
        <dbReference type="SAM" id="MobiDB-lite"/>
    </source>
</evidence>
<accession>A0A8B6DJG8</accession>
<dbReference type="SMART" id="SM00597">
    <property type="entry name" value="ZnF_TTF"/>
    <property type="match status" value="1"/>
</dbReference>
<dbReference type="Pfam" id="PF05699">
    <property type="entry name" value="Dimer_Tnp_hAT"/>
    <property type="match status" value="1"/>
</dbReference>
<dbReference type="Proteomes" id="UP000596742">
    <property type="component" value="Unassembled WGS sequence"/>
</dbReference>
<reference evidence="3" key="1">
    <citation type="submission" date="2018-11" db="EMBL/GenBank/DDBJ databases">
        <authorList>
            <person name="Alioto T."/>
            <person name="Alioto T."/>
        </authorList>
    </citation>
    <scope>NUCLEOTIDE SEQUENCE</scope>
</reference>
<dbReference type="PANTHER" id="PTHR45749">
    <property type="match status" value="1"/>
</dbReference>